<accession>A0A0R3QTH6</accession>
<keyword evidence="3" id="KW-1185">Reference proteome</keyword>
<keyword evidence="1" id="KW-0812">Transmembrane</keyword>
<reference evidence="2 3" key="2">
    <citation type="submission" date="2018-11" db="EMBL/GenBank/DDBJ databases">
        <authorList>
            <consortium name="Pathogen Informatics"/>
        </authorList>
    </citation>
    <scope>NUCLEOTIDE SEQUENCE [LARGE SCALE GENOMIC DNA]</scope>
</reference>
<keyword evidence="1" id="KW-1133">Transmembrane helix</keyword>
<evidence type="ECO:0000313" key="3">
    <source>
        <dbReference type="Proteomes" id="UP000280834"/>
    </source>
</evidence>
<dbReference type="AlphaFoldDB" id="A0A0R3QTH6"/>
<dbReference type="EMBL" id="UZAG01016741">
    <property type="protein sequence ID" value="VDO30458.1"/>
    <property type="molecule type" value="Genomic_DNA"/>
</dbReference>
<name>A0A0R3QTH6_9BILA</name>
<feature type="transmembrane region" description="Helical" evidence="1">
    <location>
        <begin position="63"/>
        <end position="91"/>
    </location>
</feature>
<evidence type="ECO:0000256" key="1">
    <source>
        <dbReference type="SAM" id="Phobius"/>
    </source>
</evidence>
<evidence type="ECO:0000313" key="4">
    <source>
        <dbReference type="WBParaSite" id="BTMF_0001102801-mRNA-1"/>
    </source>
</evidence>
<dbReference type="Proteomes" id="UP000280834">
    <property type="component" value="Unassembled WGS sequence"/>
</dbReference>
<gene>
    <name evidence="2" type="ORF">BTMF_LOCUS9062</name>
</gene>
<organism evidence="4">
    <name type="scientific">Brugia timori</name>
    <dbReference type="NCBI Taxonomy" id="42155"/>
    <lineage>
        <taxon>Eukaryota</taxon>
        <taxon>Metazoa</taxon>
        <taxon>Ecdysozoa</taxon>
        <taxon>Nematoda</taxon>
        <taxon>Chromadorea</taxon>
        <taxon>Rhabditida</taxon>
        <taxon>Spirurina</taxon>
        <taxon>Spiruromorpha</taxon>
        <taxon>Filarioidea</taxon>
        <taxon>Onchocercidae</taxon>
        <taxon>Brugia</taxon>
    </lineage>
</organism>
<evidence type="ECO:0000313" key="2">
    <source>
        <dbReference type="EMBL" id="VDO30458.1"/>
    </source>
</evidence>
<reference evidence="4" key="1">
    <citation type="submission" date="2017-02" db="UniProtKB">
        <authorList>
            <consortium name="WormBaseParasite"/>
        </authorList>
    </citation>
    <scope>IDENTIFICATION</scope>
</reference>
<dbReference type="WBParaSite" id="BTMF_0001102801-mRNA-1">
    <property type="protein sequence ID" value="BTMF_0001102801-mRNA-1"/>
    <property type="gene ID" value="BTMF_0001102801"/>
</dbReference>
<protein>
    <submittedName>
        <fullName evidence="4">Transmembrane protein</fullName>
    </submittedName>
</protein>
<keyword evidence="1" id="KW-0472">Membrane</keyword>
<sequence>MLISSMHTILRGITKVVESVSKTNKTHKRETLPHNPVRYFREPEDSSISNHSRRMTPIRQGITAAYCGLFYFVVTQVCFSLFCMGITAFPLRCEGFYQFNMKIK</sequence>
<proteinExistence type="predicted"/>